<dbReference type="EMBL" id="JBHRYN010000007">
    <property type="protein sequence ID" value="MFC3700889.1"/>
    <property type="molecule type" value="Genomic_DNA"/>
</dbReference>
<dbReference type="Gene3D" id="2.40.50.140">
    <property type="entry name" value="Nucleic acid-binding proteins"/>
    <property type="match status" value="2"/>
</dbReference>
<dbReference type="InterPro" id="IPR012340">
    <property type="entry name" value="NA-bd_OB-fold"/>
</dbReference>
<evidence type="ECO:0000259" key="2">
    <source>
        <dbReference type="Pfam" id="PF13509"/>
    </source>
</evidence>
<dbReference type="PIRSF" id="PIRSF012524">
    <property type="entry name" value="YitL_S1"/>
    <property type="match status" value="1"/>
</dbReference>
<feature type="domain" description="Conserved virulence factor B first S1" evidence="2">
    <location>
        <begin position="4"/>
        <end position="63"/>
    </location>
</feature>
<reference evidence="5" key="1">
    <citation type="journal article" date="2019" name="Int. J. Syst. Evol. Microbiol.">
        <title>The Global Catalogue of Microorganisms (GCM) 10K type strain sequencing project: providing services to taxonomists for standard genome sequencing and annotation.</title>
        <authorList>
            <consortium name="The Broad Institute Genomics Platform"/>
            <consortium name="The Broad Institute Genome Sequencing Center for Infectious Disease"/>
            <person name="Wu L."/>
            <person name="Ma J."/>
        </authorList>
    </citation>
    <scope>NUCLEOTIDE SEQUENCE [LARGE SCALE GENOMIC DNA]</scope>
    <source>
        <strain evidence="5">CECT 8288</strain>
    </source>
</reference>
<evidence type="ECO:0000256" key="1">
    <source>
        <dbReference type="PIRNR" id="PIRNR012524"/>
    </source>
</evidence>
<name>A0ABV7WPY4_9GAMM</name>
<dbReference type="Proteomes" id="UP001595710">
    <property type="component" value="Unassembled WGS sequence"/>
</dbReference>
<comment type="caution">
    <text evidence="4">The sequence shown here is derived from an EMBL/GenBank/DDBJ whole genome shotgun (WGS) entry which is preliminary data.</text>
</comment>
<evidence type="ECO:0000313" key="5">
    <source>
        <dbReference type="Proteomes" id="UP001595710"/>
    </source>
</evidence>
<feature type="domain" description="Conserved virulence factor B-like winged helix" evidence="3">
    <location>
        <begin position="218"/>
        <end position="275"/>
    </location>
</feature>
<dbReference type="PANTHER" id="PTHR37296">
    <property type="entry name" value="CONSERVED VIRULENCE FACTOR B"/>
    <property type="match status" value="1"/>
</dbReference>
<proteinExistence type="inferred from homology"/>
<dbReference type="Pfam" id="PF13509">
    <property type="entry name" value="S1_2"/>
    <property type="match status" value="2"/>
</dbReference>
<dbReference type="Gene3D" id="1.10.10.10">
    <property type="entry name" value="Winged helix-like DNA-binding domain superfamily/Winged helix DNA-binding domain"/>
    <property type="match status" value="1"/>
</dbReference>
<dbReference type="InterPro" id="IPR014464">
    <property type="entry name" value="CvfB_fam"/>
</dbReference>
<comment type="similarity">
    <text evidence="1">Belongs to the CvfB family.</text>
</comment>
<accession>A0ABV7WPY4</accession>
<dbReference type="InterPro" id="IPR036388">
    <property type="entry name" value="WH-like_DNA-bd_sf"/>
</dbReference>
<dbReference type="RefSeq" id="WP_290280408.1">
    <property type="nucleotide sequence ID" value="NZ_JAUFQI010000001.1"/>
</dbReference>
<dbReference type="InterPro" id="IPR040764">
    <property type="entry name" value="CvfB_WH"/>
</dbReference>
<gene>
    <name evidence="4" type="ORF">ACFOND_04480</name>
</gene>
<organism evidence="4 5">
    <name type="scientific">Reinekea marina</name>
    <dbReference type="NCBI Taxonomy" id="1310421"/>
    <lineage>
        <taxon>Bacteria</taxon>
        <taxon>Pseudomonadati</taxon>
        <taxon>Pseudomonadota</taxon>
        <taxon>Gammaproteobacteria</taxon>
        <taxon>Oceanospirillales</taxon>
        <taxon>Saccharospirillaceae</taxon>
        <taxon>Reinekea</taxon>
    </lineage>
</organism>
<evidence type="ECO:0000313" key="4">
    <source>
        <dbReference type="EMBL" id="MFC3700889.1"/>
    </source>
</evidence>
<dbReference type="Pfam" id="PF17783">
    <property type="entry name" value="WHD_CvfB"/>
    <property type="match status" value="1"/>
</dbReference>
<dbReference type="PANTHER" id="PTHR37296:SF1">
    <property type="entry name" value="CONSERVED VIRULENCE FACTOR B"/>
    <property type="match status" value="1"/>
</dbReference>
<dbReference type="InterPro" id="IPR039566">
    <property type="entry name" value="CvfB_S1_st"/>
</dbReference>
<sequence length="276" mass="31232">MAQIGKYNTLPVVSKADFGVYLDAGPLDTVLLPKRQVPEGCEVGDEISVFIYHDSEDRLIATTAKAKAQVNECACLEVKDVTKFGAFLDWGLDKDLLVPSNQMRKPMEVGERHVVYLYLDDFTDRVAATAKLSNFLREETTNYQKNDRVSLMVVNRTNIGYKVIIDQLYLGVIFNDDVLKPLKPGQKLMGYIKNVRSDNKLDVQMQLQGHEARVDIGDRILQRLAEHDGCLLLSDKSSPDDIYAHFQVSKGNFKKAIGRLYKQKQIIIEPDRILLP</sequence>
<keyword evidence="5" id="KW-1185">Reference proteome</keyword>
<feature type="domain" description="Conserved virulence factor B first S1" evidence="2">
    <location>
        <begin position="75"/>
        <end position="129"/>
    </location>
</feature>
<evidence type="ECO:0000259" key="3">
    <source>
        <dbReference type="Pfam" id="PF17783"/>
    </source>
</evidence>
<protein>
    <submittedName>
        <fullName evidence="4">S1 RNA-binding domain-containing protein</fullName>
    </submittedName>
</protein>